<dbReference type="SUPFAM" id="SSF46767">
    <property type="entry name" value="Methylated DNA-protein cysteine methyltransferase, C-terminal domain"/>
    <property type="match status" value="1"/>
</dbReference>
<dbReference type="AlphaFoldDB" id="X1AE27"/>
<dbReference type="GO" id="GO:0006281">
    <property type="term" value="P:DNA repair"/>
    <property type="evidence" value="ECO:0007669"/>
    <property type="project" value="UniProtKB-KW"/>
</dbReference>
<keyword evidence="7" id="KW-0227">DNA damage</keyword>
<protein>
    <recommendedName>
        <fullName evidence="3">methylated-DNA--[protein]-cysteine S-methyltransferase</fullName>
        <ecNumber evidence="3">2.1.1.63</ecNumber>
    </recommendedName>
</protein>
<dbReference type="InterPro" id="IPR001497">
    <property type="entry name" value="MethylDNA_cys_MeTrfase_AS"/>
</dbReference>
<dbReference type="CDD" id="cd06445">
    <property type="entry name" value="ATase"/>
    <property type="match status" value="1"/>
</dbReference>
<dbReference type="PROSITE" id="PS00374">
    <property type="entry name" value="MGMT"/>
    <property type="match status" value="1"/>
</dbReference>
<keyword evidence="5" id="KW-0489">Methyltransferase</keyword>
<accession>X1AE27</accession>
<evidence type="ECO:0000259" key="10">
    <source>
        <dbReference type="Pfam" id="PF01035"/>
    </source>
</evidence>
<comment type="catalytic activity">
    <reaction evidence="9">
        <text>a 6-O-methyl-2'-deoxyguanosine in DNA + L-cysteinyl-[protein] = S-methyl-L-cysteinyl-[protein] + a 2'-deoxyguanosine in DNA</text>
        <dbReference type="Rhea" id="RHEA:24000"/>
        <dbReference type="Rhea" id="RHEA-COMP:10131"/>
        <dbReference type="Rhea" id="RHEA-COMP:10132"/>
        <dbReference type="Rhea" id="RHEA-COMP:11367"/>
        <dbReference type="Rhea" id="RHEA-COMP:11368"/>
        <dbReference type="ChEBI" id="CHEBI:29950"/>
        <dbReference type="ChEBI" id="CHEBI:82612"/>
        <dbReference type="ChEBI" id="CHEBI:85445"/>
        <dbReference type="ChEBI" id="CHEBI:85448"/>
        <dbReference type="EC" id="2.1.1.63"/>
    </reaction>
</comment>
<comment type="similarity">
    <text evidence="2">Belongs to the MGMT family.</text>
</comment>
<feature type="domain" description="Methylated-DNA-[protein]-cysteine S-methyltransferase DNA binding" evidence="10">
    <location>
        <begin position="91"/>
        <end position="170"/>
    </location>
</feature>
<dbReference type="PANTHER" id="PTHR10815:SF5">
    <property type="entry name" value="METHYLATED-DNA--PROTEIN-CYSTEINE METHYLTRANSFERASE"/>
    <property type="match status" value="1"/>
</dbReference>
<dbReference type="GO" id="GO:0032259">
    <property type="term" value="P:methylation"/>
    <property type="evidence" value="ECO:0007669"/>
    <property type="project" value="UniProtKB-KW"/>
</dbReference>
<dbReference type="InterPro" id="IPR036217">
    <property type="entry name" value="MethylDNA_cys_MeTrfase_DNAb"/>
</dbReference>
<dbReference type="GO" id="GO:0003908">
    <property type="term" value="F:methylated-DNA-[protein]-cysteine S-methyltransferase activity"/>
    <property type="evidence" value="ECO:0007669"/>
    <property type="project" value="UniProtKB-EC"/>
</dbReference>
<evidence type="ECO:0000256" key="8">
    <source>
        <dbReference type="ARBA" id="ARBA00023204"/>
    </source>
</evidence>
<name>X1AE27_9ZZZZ</name>
<proteinExistence type="inferred from homology"/>
<keyword evidence="6" id="KW-0808">Transferase</keyword>
<dbReference type="SUPFAM" id="SSF53155">
    <property type="entry name" value="Methylated DNA-protein cysteine methyltransferase domain"/>
    <property type="match status" value="1"/>
</dbReference>
<evidence type="ECO:0000256" key="9">
    <source>
        <dbReference type="ARBA" id="ARBA00049348"/>
    </source>
</evidence>
<keyword evidence="8" id="KW-0234">DNA repair</keyword>
<organism evidence="11">
    <name type="scientific">marine sediment metagenome</name>
    <dbReference type="NCBI Taxonomy" id="412755"/>
    <lineage>
        <taxon>unclassified sequences</taxon>
        <taxon>metagenomes</taxon>
        <taxon>ecological metagenomes</taxon>
    </lineage>
</organism>
<dbReference type="Gene3D" id="1.10.10.10">
    <property type="entry name" value="Winged helix-like DNA-binding domain superfamily/Winged helix DNA-binding domain"/>
    <property type="match status" value="1"/>
</dbReference>
<dbReference type="InterPro" id="IPR014048">
    <property type="entry name" value="MethylDNA_cys_MeTrfase_DNA-bd"/>
</dbReference>
<evidence type="ECO:0000256" key="2">
    <source>
        <dbReference type="ARBA" id="ARBA00008711"/>
    </source>
</evidence>
<dbReference type="InterPro" id="IPR036388">
    <property type="entry name" value="WH-like_DNA-bd_sf"/>
</dbReference>
<dbReference type="EMBL" id="BART01018962">
    <property type="protein sequence ID" value="GAG80159.1"/>
    <property type="molecule type" value="Genomic_DNA"/>
</dbReference>
<evidence type="ECO:0000256" key="4">
    <source>
        <dbReference type="ARBA" id="ARBA00022490"/>
    </source>
</evidence>
<comment type="catalytic activity">
    <reaction evidence="1">
        <text>a 4-O-methyl-thymidine in DNA + L-cysteinyl-[protein] = a thymidine in DNA + S-methyl-L-cysteinyl-[protein]</text>
        <dbReference type="Rhea" id="RHEA:53428"/>
        <dbReference type="Rhea" id="RHEA-COMP:10131"/>
        <dbReference type="Rhea" id="RHEA-COMP:10132"/>
        <dbReference type="Rhea" id="RHEA-COMP:13555"/>
        <dbReference type="Rhea" id="RHEA-COMP:13556"/>
        <dbReference type="ChEBI" id="CHEBI:29950"/>
        <dbReference type="ChEBI" id="CHEBI:82612"/>
        <dbReference type="ChEBI" id="CHEBI:137386"/>
        <dbReference type="ChEBI" id="CHEBI:137387"/>
        <dbReference type="EC" id="2.1.1.63"/>
    </reaction>
</comment>
<dbReference type="FunFam" id="1.10.10.10:FF:000214">
    <property type="entry name" value="Methylated-DNA--protein-cysteine methyltransferase"/>
    <property type="match status" value="1"/>
</dbReference>
<dbReference type="InterPro" id="IPR023546">
    <property type="entry name" value="MGMT"/>
</dbReference>
<evidence type="ECO:0000313" key="11">
    <source>
        <dbReference type="EMBL" id="GAG80159.1"/>
    </source>
</evidence>
<evidence type="ECO:0000256" key="3">
    <source>
        <dbReference type="ARBA" id="ARBA00011918"/>
    </source>
</evidence>
<evidence type="ECO:0000256" key="1">
    <source>
        <dbReference type="ARBA" id="ARBA00001286"/>
    </source>
</evidence>
<dbReference type="Gene3D" id="3.30.160.70">
    <property type="entry name" value="Methylated DNA-protein cysteine methyltransferase domain"/>
    <property type="match status" value="1"/>
</dbReference>
<reference evidence="11" key="1">
    <citation type="journal article" date="2014" name="Front. Microbiol.">
        <title>High frequency of phylogenetically diverse reductive dehalogenase-homologous genes in deep subseafloor sedimentary metagenomes.</title>
        <authorList>
            <person name="Kawai M."/>
            <person name="Futagami T."/>
            <person name="Toyoda A."/>
            <person name="Takaki Y."/>
            <person name="Nishi S."/>
            <person name="Hori S."/>
            <person name="Arai W."/>
            <person name="Tsubouchi T."/>
            <person name="Morono Y."/>
            <person name="Uchiyama I."/>
            <person name="Ito T."/>
            <person name="Fujiyama A."/>
            <person name="Inagaki F."/>
            <person name="Takami H."/>
        </authorList>
    </citation>
    <scope>NUCLEOTIDE SEQUENCE</scope>
    <source>
        <strain evidence="11">Expedition CK06-06</strain>
    </source>
</reference>
<sequence length="181" mass="19996">MAGMGGTIDTGIFKTGYGELIIGSFENQLCLCDWRYRKMRSAIDQRIEAGLQAAYMESESDIIIETRRQLFAYFAGELRLFDLPFLLVGSDFQKKVWKLLQEIPFGKTESYAGLSEKLGDVKAIRAVASANGANALSIIVPCHRVIGSDGSLCGYAGGLQTKRRLLRLENAFAQGELFPQD</sequence>
<dbReference type="NCBIfam" id="TIGR00589">
    <property type="entry name" value="ogt"/>
    <property type="match status" value="1"/>
</dbReference>
<keyword evidence="4" id="KW-0963">Cytoplasm</keyword>
<dbReference type="HAMAP" id="MF_00772">
    <property type="entry name" value="OGT"/>
    <property type="match status" value="1"/>
</dbReference>
<evidence type="ECO:0000256" key="7">
    <source>
        <dbReference type="ARBA" id="ARBA00022763"/>
    </source>
</evidence>
<dbReference type="InterPro" id="IPR036631">
    <property type="entry name" value="MGMT_N_sf"/>
</dbReference>
<dbReference type="Pfam" id="PF01035">
    <property type="entry name" value="DNA_binding_1"/>
    <property type="match status" value="1"/>
</dbReference>
<gene>
    <name evidence="11" type="ORF">S01H4_35626</name>
</gene>
<dbReference type="EC" id="2.1.1.63" evidence="3"/>
<evidence type="ECO:0000256" key="6">
    <source>
        <dbReference type="ARBA" id="ARBA00022679"/>
    </source>
</evidence>
<comment type="caution">
    <text evidence="11">The sequence shown here is derived from an EMBL/GenBank/DDBJ whole genome shotgun (WGS) entry which is preliminary data.</text>
</comment>
<dbReference type="PANTHER" id="PTHR10815">
    <property type="entry name" value="METHYLATED-DNA--PROTEIN-CYSTEINE METHYLTRANSFERASE"/>
    <property type="match status" value="1"/>
</dbReference>
<evidence type="ECO:0000256" key="5">
    <source>
        <dbReference type="ARBA" id="ARBA00022603"/>
    </source>
</evidence>